<dbReference type="EMBL" id="JAAIUW010000004">
    <property type="protein sequence ID" value="KAF7834243.1"/>
    <property type="molecule type" value="Genomic_DNA"/>
</dbReference>
<comment type="caution">
    <text evidence="1">The sequence shown here is derived from an EMBL/GenBank/DDBJ whole genome shotgun (WGS) entry which is preliminary data.</text>
</comment>
<evidence type="ECO:0000313" key="2">
    <source>
        <dbReference type="Proteomes" id="UP000634136"/>
    </source>
</evidence>
<protein>
    <submittedName>
        <fullName evidence="1">Uncharacterized protein</fullName>
    </submittedName>
</protein>
<evidence type="ECO:0000313" key="1">
    <source>
        <dbReference type="EMBL" id="KAF7834243.1"/>
    </source>
</evidence>
<dbReference type="PANTHER" id="PTHR36067:SF1">
    <property type="entry name" value="EXPRESSED PROTEIN"/>
    <property type="match status" value="1"/>
</dbReference>
<name>A0A834WXT0_9FABA</name>
<dbReference type="Proteomes" id="UP000634136">
    <property type="component" value="Unassembled WGS sequence"/>
</dbReference>
<dbReference type="AlphaFoldDB" id="A0A834WXT0"/>
<dbReference type="OrthoDB" id="735913at2759"/>
<organism evidence="1 2">
    <name type="scientific">Senna tora</name>
    <dbReference type="NCBI Taxonomy" id="362788"/>
    <lineage>
        <taxon>Eukaryota</taxon>
        <taxon>Viridiplantae</taxon>
        <taxon>Streptophyta</taxon>
        <taxon>Embryophyta</taxon>
        <taxon>Tracheophyta</taxon>
        <taxon>Spermatophyta</taxon>
        <taxon>Magnoliopsida</taxon>
        <taxon>eudicotyledons</taxon>
        <taxon>Gunneridae</taxon>
        <taxon>Pentapetalae</taxon>
        <taxon>rosids</taxon>
        <taxon>fabids</taxon>
        <taxon>Fabales</taxon>
        <taxon>Fabaceae</taxon>
        <taxon>Caesalpinioideae</taxon>
        <taxon>Cassia clade</taxon>
        <taxon>Senna</taxon>
    </lineage>
</organism>
<gene>
    <name evidence="1" type="ORF">G2W53_009102</name>
</gene>
<dbReference type="PANTHER" id="PTHR36067">
    <property type="entry name" value="EXPRESSED PROTEIN"/>
    <property type="match status" value="1"/>
</dbReference>
<sequence>MAFQSGELGKISVSSTVVRMSDIAMLVAEEYERRIRKASRISNGIVPKDQKKSEVFSSGWVLGERLIMKEKKTEEELQISWAWKPKTQVAIAASTSFFSA</sequence>
<accession>A0A834WXT0</accession>
<reference evidence="1" key="1">
    <citation type="submission" date="2020-09" db="EMBL/GenBank/DDBJ databases">
        <title>Genome-Enabled Discovery of Anthraquinone Biosynthesis in Senna tora.</title>
        <authorList>
            <person name="Kang S.-H."/>
            <person name="Pandey R.P."/>
            <person name="Lee C.-M."/>
            <person name="Sim J.-S."/>
            <person name="Jeong J.-T."/>
            <person name="Choi B.-S."/>
            <person name="Jung M."/>
            <person name="Ginzburg D."/>
            <person name="Zhao K."/>
            <person name="Won S.Y."/>
            <person name="Oh T.-J."/>
            <person name="Yu Y."/>
            <person name="Kim N.-H."/>
            <person name="Lee O.R."/>
            <person name="Lee T.-H."/>
            <person name="Bashyal P."/>
            <person name="Kim T.-S."/>
            <person name="Lee W.-H."/>
            <person name="Kawkins C."/>
            <person name="Kim C.-K."/>
            <person name="Kim J.S."/>
            <person name="Ahn B.O."/>
            <person name="Rhee S.Y."/>
            <person name="Sohng J.K."/>
        </authorList>
    </citation>
    <scope>NUCLEOTIDE SEQUENCE</scope>
    <source>
        <tissue evidence="1">Leaf</tissue>
    </source>
</reference>
<proteinExistence type="predicted"/>
<keyword evidence="2" id="KW-1185">Reference proteome</keyword>